<dbReference type="InterPro" id="IPR015797">
    <property type="entry name" value="NUDIX_hydrolase-like_dom_sf"/>
</dbReference>
<dbReference type="GO" id="GO:0046872">
    <property type="term" value="F:metal ion binding"/>
    <property type="evidence" value="ECO:0007669"/>
    <property type="project" value="UniProtKB-KW"/>
</dbReference>
<dbReference type="EMBL" id="BEWI01000032">
    <property type="protein sequence ID" value="GAY23028.1"/>
    <property type="molecule type" value="Genomic_DNA"/>
</dbReference>
<evidence type="ECO:0000256" key="5">
    <source>
        <dbReference type="ARBA" id="ARBA00022842"/>
    </source>
</evidence>
<dbReference type="PANTHER" id="PTHR12318:SF0">
    <property type="entry name" value="ACYL-COENZYME A DIPHOSPHATASE NUDT19"/>
    <property type="match status" value="1"/>
</dbReference>
<dbReference type="Gene3D" id="3.90.79.10">
    <property type="entry name" value="Nucleoside Triphosphate Pyrophosphohydrolase"/>
    <property type="match status" value="1"/>
</dbReference>
<reference evidence="8 9" key="2">
    <citation type="journal article" date="2013" name="Environ. Sci. Technol.">
        <title>The 4-tert-butylphenol-utilizing bacterium Sphingobium fuliginis OMI can degrade bisphenols via phenolic ring hydroxylation and meta-cleavage pathway.</title>
        <authorList>
            <person name="Ogata Y."/>
            <person name="Goda S."/>
            <person name="Toyama T."/>
            <person name="Sei K."/>
            <person name="Ike M."/>
        </authorList>
    </citation>
    <scope>NUCLEOTIDE SEQUENCE [LARGE SCALE GENOMIC DNA]</scope>
    <source>
        <strain evidence="8 9">OMI</strain>
    </source>
</reference>
<comment type="cofactor">
    <cofactor evidence="1">
        <name>Mn(2+)</name>
        <dbReference type="ChEBI" id="CHEBI:29035"/>
    </cofactor>
</comment>
<keyword evidence="4 8" id="KW-0378">Hydrolase</keyword>
<keyword evidence="3" id="KW-0479">Metal-binding</keyword>
<accession>A0A292ZIY0</accession>
<evidence type="ECO:0000256" key="4">
    <source>
        <dbReference type="ARBA" id="ARBA00022801"/>
    </source>
</evidence>
<name>A0A292ZIY0_SPHSA</name>
<keyword evidence="6" id="KW-0464">Manganese</keyword>
<organism evidence="8 9">
    <name type="scientific">Sphingobium fuliginis (strain ATCC 27551)</name>
    <dbReference type="NCBI Taxonomy" id="336203"/>
    <lineage>
        <taxon>Bacteria</taxon>
        <taxon>Pseudomonadati</taxon>
        <taxon>Pseudomonadota</taxon>
        <taxon>Alphaproteobacteria</taxon>
        <taxon>Sphingomonadales</taxon>
        <taxon>Sphingomonadaceae</taxon>
        <taxon>Sphingobium</taxon>
    </lineage>
</organism>
<feature type="domain" description="Nudix hydrolase" evidence="7">
    <location>
        <begin position="25"/>
        <end position="213"/>
    </location>
</feature>
<dbReference type="AlphaFoldDB" id="A0A292ZIY0"/>
<proteinExistence type="predicted"/>
<evidence type="ECO:0000256" key="2">
    <source>
        <dbReference type="ARBA" id="ARBA00001946"/>
    </source>
</evidence>
<dbReference type="SUPFAM" id="SSF55811">
    <property type="entry name" value="Nudix"/>
    <property type="match status" value="1"/>
</dbReference>
<sequence>MTGRDFTAGDFDAYGGFMTDMLSEGRAAATVVILRDRADAAAEILMMERASSMAFAAGALVFPGGAVDAGDHALAAKIAGGLPLDEAAARIAAIRETLEESGLAIAFTSPLAADRIAAMRQALGAGAGLGDILSDHGLEIALDRLLPFARWHPARLEQAQRVFDTRFYIAEAPEGQAASVDATENVQLFWSSAAETLARCDRGEGQIIFPTRRNLERLAQFGRFDDLAAHALSIPVEKVTPWFEERNGEPHLCIPDHLGYPVTSEPMGTVRRA</sequence>
<evidence type="ECO:0000256" key="3">
    <source>
        <dbReference type="ARBA" id="ARBA00022723"/>
    </source>
</evidence>
<dbReference type="InterPro" id="IPR039121">
    <property type="entry name" value="NUDT19"/>
</dbReference>
<comment type="cofactor">
    <cofactor evidence="2">
        <name>Mg(2+)</name>
        <dbReference type="ChEBI" id="CHEBI:18420"/>
    </cofactor>
</comment>
<evidence type="ECO:0000259" key="7">
    <source>
        <dbReference type="PROSITE" id="PS51462"/>
    </source>
</evidence>
<dbReference type="InterPro" id="IPR000086">
    <property type="entry name" value="NUDIX_hydrolase_dom"/>
</dbReference>
<keyword evidence="5" id="KW-0460">Magnesium</keyword>
<evidence type="ECO:0000313" key="8">
    <source>
        <dbReference type="EMBL" id="GAY23028.1"/>
    </source>
</evidence>
<reference evidence="8 9" key="1">
    <citation type="journal article" date="2013" name="Biodegradation">
        <title>Occurrence of 4-tert-butylphenol (4-t-BP) biodegradation in an aquatic sample caused by the presence of Spirodela polyrrhiza and isolation of a 4-t-BP-utilizing bacterium.</title>
        <authorList>
            <person name="Ogata Y."/>
            <person name="Toyama T."/>
            <person name="Yu N."/>
            <person name="Wang X."/>
            <person name="Sei K."/>
            <person name="Ike M."/>
        </authorList>
    </citation>
    <scope>NUCLEOTIDE SEQUENCE [LARGE SCALE GENOMIC DNA]</scope>
    <source>
        <strain evidence="8 9">OMI</strain>
    </source>
</reference>
<dbReference type="Proteomes" id="UP000221538">
    <property type="component" value="Unassembled WGS sequence"/>
</dbReference>
<comment type="caution">
    <text evidence="8">The sequence shown here is derived from an EMBL/GenBank/DDBJ whole genome shotgun (WGS) entry which is preliminary data.</text>
</comment>
<evidence type="ECO:0000256" key="6">
    <source>
        <dbReference type="ARBA" id="ARBA00023211"/>
    </source>
</evidence>
<dbReference type="PROSITE" id="PS51462">
    <property type="entry name" value="NUDIX"/>
    <property type="match status" value="1"/>
</dbReference>
<evidence type="ECO:0000256" key="1">
    <source>
        <dbReference type="ARBA" id="ARBA00001936"/>
    </source>
</evidence>
<gene>
    <name evidence="8" type="ORF">SFOMI_3591</name>
</gene>
<evidence type="ECO:0000313" key="9">
    <source>
        <dbReference type="Proteomes" id="UP000221538"/>
    </source>
</evidence>
<dbReference type="GO" id="GO:0016818">
    <property type="term" value="F:hydrolase activity, acting on acid anhydrides, in phosphorus-containing anhydrides"/>
    <property type="evidence" value="ECO:0007669"/>
    <property type="project" value="InterPro"/>
</dbReference>
<dbReference type="PANTHER" id="PTHR12318">
    <property type="entry name" value="TESTOSTERONE-REGULATED PROTEIN RP2"/>
    <property type="match status" value="1"/>
</dbReference>
<protein>
    <submittedName>
        <fullName evidence="8">NudiX hydrolase</fullName>
    </submittedName>
</protein>